<evidence type="ECO:0000313" key="2">
    <source>
        <dbReference type="EMBL" id="EXK78302.1"/>
    </source>
</evidence>
<dbReference type="Proteomes" id="UP000030663">
    <property type="component" value="Unassembled WGS sequence"/>
</dbReference>
<evidence type="ECO:0000313" key="1">
    <source>
        <dbReference type="EMBL" id="EXK76686.1"/>
    </source>
</evidence>
<accession>X0B4N0</accession>
<dbReference type="AlphaFoldDB" id="X0B4N0"/>
<gene>
    <name evidence="2" type="ORF">FOQG_17002</name>
    <name evidence="1" type="ORF">FOQG_18577</name>
</gene>
<organism evidence="1 3">
    <name type="scientific">Fusarium oxysporum f. sp. raphani 54005</name>
    <dbReference type="NCBI Taxonomy" id="1089458"/>
    <lineage>
        <taxon>Eukaryota</taxon>
        <taxon>Fungi</taxon>
        <taxon>Dikarya</taxon>
        <taxon>Ascomycota</taxon>
        <taxon>Pezizomycotina</taxon>
        <taxon>Sordariomycetes</taxon>
        <taxon>Hypocreomycetidae</taxon>
        <taxon>Hypocreales</taxon>
        <taxon>Nectriaceae</taxon>
        <taxon>Fusarium</taxon>
        <taxon>Fusarium oxysporum species complex</taxon>
    </lineage>
</organism>
<protein>
    <submittedName>
        <fullName evidence="1">Uncharacterized protein</fullName>
    </submittedName>
</protein>
<feature type="non-terminal residue" evidence="1">
    <location>
        <position position="1"/>
    </location>
</feature>
<dbReference type="EMBL" id="JH658529">
    <property type="protein sequence ID" value="EXK78302.1"/>
    <property type="molecule type" value="Genomic_DNA"/>
</dbReference>
<dbReference type="EMBL" id="KI979462">
    <property type="protein sequence ID" value="EXK76686.1"/>
    <property type="molecule type" value="Genomic_DNA"/>
</dbReference>
<sequence length="30" mass="3203">HRAVTTGISEVLKNIPTQVTLASGETPLRL</sequence>
<reference evidence="1" key="2">
    <citation type="submission" date="2014-02" db="EMBL/GenBank/DDBJ databases">
        <title>Annotation of the Genome Sequence of Fusarium oxysporum PHW815.</title>
        <authorList>
            <consortium name="The Broad Institute Genomics Platform"/>
            <person name="Ma L.-J."/>
            <person name="Corby-Kistler H."/>
            <person name="Broz K."/>
            <person name="Gale L.R."/>
            <person name="Jonkers W."/>
            <person name="O'Donnell K."/>
            <person name="Ploetz R."/>
            <person name="Steinberg C."/>
            <person name="Schwartz D.C."/>
            <person name="VanEtten H."/>
            <person name="Zhou S."/>
            <person name="Young S.K."/>
            <person name="Zeng Q."/>
            <person name="Gargeya S."/>
            <person name="Fitzgerald M."/>
            <person name="Abouelleil A."/>
            <person name="Alvarado L."/>
            <person name="Chapman S.B."/>
            <person name="Gainer-Dewar J."/>
            <person name="Goldberg J."/>
            <person name="Griggs A."/>
            <person name="Gujja S."/>
            <person name="Hansen M."/>
            <person name="Howarth C."/>
            <person name="Imamovic A."/>
            <person name="Ireland A."/>
            <person name="Larimer J."/>
            <person name="McCowan C."/>
            <person name="Murphy C."/>
            <person name="Pearson M."/>
            <person name="Poon T.W."/>
            <person name="Priest M."/>
            <person name="Roberts A."/>
            <person name="Saif S."/>
            <person name="Shea T."/>
            <person name="Sykes S."/>
            <person name="Wortman J."/>
            <person name="Nusbaum C."/>
            <person name="Birren B."/>
        </authorList>
    </citation>
    <scope>NUCLEOTIDE SEQUENCE</scope>
    <source>
        <strain evidence="1">54005</strain>
    </source>
</reference>
<evidence type="ECO:0000313" key="3">
    <source>
        <dbReference type="Proteomes" id="UP000030663"/>
    </source>
</evidence>
<name>X0B4N0_FUSOX</name>
<reference evidence="1 3" key="1">
    <citation type="submission" date="2011-11" db="EMBL/GenBank/DDBJ databases">
        <title>The Genome Sequence of Fusarium oxysporum PHW815.</title>
        <authorList>
            <consortium name="The Broad Institute Genome Sequencing Platform"/>
            <person name="Ma L.-J."/>
            <person name="Gale L.R."/>
            <person name="Schwartz D.C."/>
            <person name="Zhou S."/>
            <person name="Corby-Kistler H."/>
            <person name="Young S.K."/>
            <person name="Zeng Q."/>
            <person name="Gargeya S."/>
            <person name="Fitzgerald M."/>
            <person name="Haas B."/>
            <person name="Abouelleil A."/>
            <person name="Alvarado L."/>
            <person name="Arachchi H.M."/>
            <person name="Berlin A."/>
            <person name="Brown A."/>
            <person name="Chapman S.B."/>
            <person name="Chen Z."/>
            <person name="Dunbar C."/>
            <person name="Freedman E."/>
            <person name="Gearin G."/>
            <person name="Goldberg J."/>
            <person name="Griggs A."/>
            <person name="Gujja S."/>
            <person name="Heiman D."/>
            <person name="Howarth C."/>
            <person name="Larson L."/>
            <person name="Lui A."/>
            <person name="MacDonald P.J.P."/>
            <person name="Montmayeur A."/>
            <person name="Murphy C."/>
            <person name="Neiman D."/>
            <person name="Pearson M."/>
            <person name="Priest M."/>
            <person name="Roberts A."/>
            <person name="Saif S."/>
            <person name="Shea T."/>
            <person name="Shenoy N."/>
            <person name="Sisk P."/>
            <person name="Stolte C."/>
            <person name="Sykes S."/>
            <person name="Wortman J."/>
            <person name="Nusbaum C."/>
            <person name="Birren B."/>
        </authorList>
    </citation>
    <scope>NUCLEOTIDE SEQUENCE [LARGE SCALE GENOMIC DNA]</scope>
    <source>
        <strain evidence="1 3">54005</strain>
    </source>
</reference>
<keyword evidence="3" id="KW-1185">Reference proteome</keyword>
<dbReference type="HOGENOM" id="CLU_3408133_0_0_1"/>
<proteinExistence type="predicted"/>